<dbReference type="EMBL" id="RQTK01000474">
    <property type="protein sequence ID" value="RUS79051.1"/>
    <property type="molecule type" value="Genomic_DNA"/>
</dbReference>
<dbReference type="OrthoDB" id="6157104at2759"/>
<feature type="non-terminal residue" evidence="1">
    <location>
        <position position="1"/>
    </location>
</feature>
<protein>
    <submittedName>
        <fullName evidence="1">Uncharacterized protein</fullName>
    </submittedName>
</protein>
<comment type="caution">
    <text evidence="1">The sequence shown here is derived from an EMBL/GenBank/DDBJ whole genome shotgun (WGS) entry which is preliminary data.</text>
</comment>
<organism evidence="1 2">
    <name type="scientific">Elysia chlorotica</name>
    <name type="common">Eastern emerald elysia</name>
    <name type="synonym">Sea slug</name>
    <dbReference type="NCBI Taxonomy" id="188477"/>
    <lineage>
        <taxon>Eukaryota</taxon>
        <taxon>Metazoa</taxon>
        <taxon>Spiralia</taxon>
        <taxon>Lophotrochozoa</taxon>
        <taxon>Mollusca</taxon>
        <taxon>Gastropoda</taxon>
        <taxon>Heterobranchia</taxon>
        <taxon>Euthyneura</taxon>
        <taxon>Panpulmonata</taxon>
        <taxon>Sacoglossa</taxon>
        <taxon>Placobranchoidea</taxon>
        <taxon>Plakobranchidae</taxon>
        <taxon>Elysia</taxon>
    </lineage>
</organism>
<accession>A0A3S1B9J0</accession>
<evidence type="ECO:0000313" key="2">
    <source>
        <dbReference type="Proteomes" id="UP000271974"/>
    </source>
</evidence>
<sequence>SVDIHYVTEDDFPAITVCDPNYINTRILRHVVKDNFTLFQLTKLTELPGFYHRFLHKLKGKLQVPKQENISSTDQIIRLLEFSRKVFGSPKLNPLYCSWGDFHFKEHCPGSISRLTEMGPCSTIDTRKIV</sequence>
<dbReference type="STRING" id="188477.A0A3S1B9J0"/>
<feature type="non-terminal residue" evidence="1">
    <location>
        <position position="130"/>
    </location>
</feature>
<keyword evidence="2" id="KW-1185">Reference proteome</keyword>
<proteinExistence type="predicted"/>
<reference evidence="1 2" key="1">
    <citation type="submission" date="2019-01" db="EMBL/GenBank/DDBJ databases">
        <title>A draft genome assembly of the solar-powered sea slug Elysia chlorotica.</title>
        <authorList>
            <person name="Cai H."/>
            <person name="Li Q."/>
            <person name="Fang X."/>
            <person name="Li J."/>
            <person name="Curtis N.E."/>
            <person name="Altenburger A."/>
            <person name="Shibata T."/>
            <person name="Feng M."/>
            <person name="Maeda T."/>
            <person name="Schwartz J.A."/>
            <person name="Shigenobu S."/>
            <person name="Lundholm N."/>
            <person name="Nishiyama T."/>
            <person name="Yang H."/>
            <person name="Hasebe M."/>
            <person name="Li S."/>
            <person name="Pierce S.K."/>
            <person name="Wang J."/>
        </authorList>
    </citation>
    <scope>NUCLEOTIDE SEQUENCE [LARGE SCALE GENOMIC DNA]</scope>
    <source>
        <strain evidence="1">EC2010</strain>
        <tissue evidence="1">Whole organism of an adult</tissue>
    </source>
</reference>
<dbReference type="AlphaFoldDB" id="A0A3S1B9J0"/>
<gene>
    <name evidence="1" type="ORF">EGW08_013177</name>
</gene>
<dbReference type="Proteomes" id="UP000271974">
    <property type="component" value="Unassembled WGS sequence"/>
</dbReference>
<evidence type="ECO:0000313" key="1">
    <source>
        <dbReference type="EMBL" id="RUS79051.1"/>
    </source>
</evidence>
<name>A0A3S1B9J0_ELYCH</name>